<dbReference type="EMBL" id="UOEQ01000003">
    <property type="protein sequence ID" value="VAW12895.1"/>
    <property type="molecule type" value="Genomic_DNA"/>
</dbReference>
<evidence type="ECO:0000313" key="1">
    <source>
        <dbReference type="EMBL" id="VAW12895.1"/>
    </source>
</evidence>
<dbReference type="SUPFAM" id="SSF53850">
    <property type="entry name" value="Periplasmic binding protein-like II"/>
    <property type="match status" value="1"/>
</dbReference>
<sequence length="269" mass="30054">MPVLKKLQILFAAAMLSVTPVMADEPDPKNWDQLLEEAKGQEVFWHAWGGSENINAYIAWVGDQVNSRYGVTLTQVKISETANVVARVLAEKEVGRTENGAVDLVWINGENFAAMKRQGLLLSNPWSTDLPNYQLTDFENKAVLSMDFTESVDGLESPWGTAQLTFYYDSANPSFAGNSPPTSLDELADWIEKNPGRFTYAAPPNFIGTTFLKQVLYGLVDDISVLRQPADKETFDRVTAPLWAWLDRVQPNLWRSGRVYAADTTNLKT</sequence>
<proteinExistence type="predicted"/>
<dbReference type="InterPro" id="IPR006059">
    <property type="entry name" value="SBP"/>
</dbReference>
<reference evidence="1" key="1">
    <citation type="submission" date="2018-06" db="EMBL/GenBank/DDBJ databases">
        <authorList>
            <person name="Zhirakovskaya E."/>
        </authorList>
    </citation>
    <scope>NUCLEOTIDE SEQUENCE</scope>
</reference>
<dbReference type="PANTHER" id="PTHR42779:SF1">
    <property type="entry name" value="PROTEIN YNJB"/>
    <property type="match status" value="1"/>
</dbReference>
<accession>A0A3B0T3I1</accession>
<dbReference type="Gene3D" id="3.40.190.10">
    <property type="entry name" value="Periplasmic binding protein-like II"/>
    <property type="match status" value="2"/>
</dbReference>
<gene>
    <name evidence="1" type="ORF">MNBD_ALPHA11-2128</name>
</gene>
<dbReference type="AlphaFoldDB" id="A0A3B0T3I1"/>
<dbReference type="PANTHER" id="PTHR42779">
    <property type="entry name" value="PROTEIN YNJB"/>
    <property type="match status" value="1"/>
</dbReference>
<name>A0A3B0T3I1_9ZZZZ</name>
<dbReference type="NCBIfam" id="NF008633">
    <property type="entry name" value="PRK11622.1"/>
    <property type="match status" value="1"/>
</dbReference>
<organism evidence="1">
    <name type="scientific">hydrothermal vent metagenome</name>
    <dbReference type="NCBI Taxonomy" id="652676"/>
    <lineage>
        <taxon>unclassified sequences</taxon>
        <taxon>metagenomes</taxon>
        <taxon>ecological metagenomes</taxon>
    </lineage>
</organism>
<dbReference type="Pfam" id="PF13416">
    <property type="entry name" value="SBP_bac_8"/>
    <property type="match status" value="1"/>
</dbReference>
<feature type="non-terminal residue" evidence="1">
    <location>
        <position position="269"/>
    </location>
</feature>
<protein>
    <submittedName>
        <fullName evidence="1">ABC transporter, substrate-binding protein YnjB</fullName>
    </submittedName>
</protein>